<dbReference type="GO" id="GO:0003700">
    <property type="term" value="F:DNA-binding transcription factor activity"/>
    <property type="evidence" value="ECO:0007669"/>
    <property type="project" value="InterPro"/>
</dbReference>
<evidence type="ECO:0000313" key="6">
    <source>
        <dbReference type="Proteomes" id="UP000075583"/>
    </source>
</evidence>
<proteinExistence type="predicted"/>
<dbReference type="Proteomes" id="UP000075583">
    <property type="component" value="Unassembled WGS sequence"/>
</dbReference>
<dbReference type="InterPro" id="IPR018060">
    <property type="entry name" value="HTH_AraC"/>
</dbReference>
<keyword evidence="3" id="KW-0804">Transcription</keyword>
<dbReference type="RefSeq" id="WP_062590750.1">
    <property type="nucleotide sequence ID" value="NZ_LQZQ01000006.1"/>
</dbReference>
<evidence type="ECO:0000256" key="1">
    <source>
        <dbReference type="ARBA" id="ARBA00023015"/>
    </source>
</evidence>
<dbReference type="EMBL" id="LQZQ01000006">
    <property type="protein sequence ID" value="KYG79540.1"/>
    <property type="molecule type" value="Genomic_DNA"/>
</dbReference>
<dbReference type="PROSITE" id="PS01124">
    <property type="entry name" value="HTH_ARAC_FAMILY_2"/>
    <property type="match status" value="1"/>
</dbReference>
<keyword evidence="1" id="KW-0805">Transcription regulation</keyword>
<gene>
    <name evidence="5" type="ORF">MB14_16905</name>
</gene>
<keyword evidence="6" id="KW-1185">Reference proteome</keyword>
<comment type="caution">
    <text evidence="5">The sequence shown here is derived from an EMBL/GenBank/DDBJ whole genome shotgun (WGS) entry which is preliminary data.</text>
</comment>
<dbReference type="AlphaFoldDB" id="A0A150XLE1"/>
<keyword evidence="2" id="KW-0238">DNA-binding</keyword>
<name>A0A150XLE1_ROSEK</name>
<accession>A0A150XLE1</accession>
<dbReference type="Gene3D" id="3.30.70.100">
    <property type="match status" value="1"/>
</dbReference>
<dbReference type="Gene3D" id="1.10.10.60">
    <property type="entry name" value="Homeodomain-like"/>
    <property type="match status" value="1"/>
</dbReference>
<dbReference type="InterPro" id="IPR009057">
    <property type="entry name" value="Homeodomain-like_sf"/>
</dbReference>
<dbReference type="PANTHER" id="PTHR43280:SF34">
    <property type="entry name" value="ARAC-FAMILY TRANSCRIPTIONAL REGULATOR"/>
    <property type="match status" value="1"/>
</dbReference>
<dbReference type="SUPFAM" id="SSF46689">
    <property type="entry name" value="Homeodomain-like"/>
    <property type="match status" value="1"/>
</dbReference>
<dbReference type="STRING" id="279360.MB14_16905"/>
<feature type="domain" description="HTH araC/xylS-type" evidence="4">
    <location>
        <begin position="99"/>
        <end position="178"/>
    </location>
</feature>
<organism evidence="5 6">
    <name type="scientific">Roseivirga ehrenbergii (strain DSM 102268 / JCM 13514 / KCTC 12282 / NCIMB 14502 / KMM 6017)</name>
    <dbReference type="NCBI Taxonomy" id="279360"/>
    <lineage>
        <taxon>Bacteria</taxon>
        <taxon>Pseudomonadati</taxon>
        <taxon>Bacteroidota</taxon>
        <taxon>Cytophagia</taxon>
        <taxon>Cytophagales</taxon>
        <taxon>Roseivirgaceae</taxon>
        <taxon>Roseivirga</taxon>
    </lineage>
</organism>
<evidence type="ECO:0000256" key="3">
    <source>
        <dbReference type="ARBA" id="ARBA00023163"/>
    </source>
</evidence>
<dbReference type="GO" id="GO:0043565">
    <property type="term" value="F:sequence-specific DNA binding"/>
    <property type="evidence" value="ECO:0007669"/>
    <property type="project" value="InterPro"/>
</dbReference>
<evidence type="ECO:0000256" key="2">
    <source>
        <dbReference type="ARBA" id="ARBA00023125"/>
    </source>
</evidence>
<sequence>MKLHIKNMVCNRCIKAIESAVFNTLGIQASHVQLGEVELASPISDEEKKRLATQLQLLGFELLDNEKSERVTQIKSLIINEIHHGVGLKQANENFSVFISSKMGYDYSYLNDLFSSLEGKTIGQYITLQKIERAKELIIYDQLGLATIADQLEYNSAQYLSAQFKKTTGMTPSEFKKLGLRKSIDYH</sequence>
<protein>
    <recommendedName>
        <fullName evidence="4">HTH araC/xylS-type domain-containing protein</fullName>
    </recommendedName>
</protein>
<dbReference type="OrthoDB" id="952277at2"/>
<reference evidence="5" key="1">
    <citation type="submission" date="2016-01" db="EMBL/GenBank/DDBJ databases">
        <title>Genome sequencing of Roseivirga ehrenbergii KMM 6017.</title>
        <authorList>
            <person name="Selvaratnam C."/>
            <person name="Thevarajoo S."/>
            <person name="Goh K.M."/>
            <person name="Ee R."/>
            <person name="Chan K.-G."/>
            <person name="Chong C.S."/>
        </authorList>
    </citation>
    <scope>NUCLEOTIDE SEQUENCE [LARGE SCALE GENOMIC DNA]</scope>
    <source>
        <strain evidence="5">KMM 6017</strain>
    </source>
</reference>
<dbReference type="SMART" id="SM00342">
    <property type="entry name" value="HTH_ARAC"/>
    <property type="match status" value="1"/>
</dbReference>
<evidence type="ECO:0000259" key="4">
    <source>
        <dbReference type="PROSITE" id="PS01124"/>
    </source>
</evidence>
<dbReference type="Pfam" id="PF12833">
    <property type="entry name" value="HTH_18"/>
    <property type="match status" value="1"/>
</dbReference>
<dbReference type="PANTHER" id="PTHR43280">
    <property type="entry name" value="ARAC-FAMILY TRANSCRIPTIONAL REGULATOR"/>
    <property type="match status" value="1"/>
</dbReference>
<evidence type="ECO:0000313" key="5">
    <source>
        <dbReference type="EMBL" id="KYG79540.1"/>
    </source>
</evidence>